<comment type="caution">
    <text evidence="3">The sequence shown here is derived from an EMBL/GenBank/DDBJ whole genome shotgun (WGS) entry which is preliminary data.</text>
</comment>
<dbReference type="InterPro" id="IPR011856">
    <property type="entry name" value="tRNA_endonuc-like_dom_sf"/>
</dbReference>
<gene>
    <name evidence="3" type="ORF">GCM10010390_65790</name>
</gene>
<reference evidence="3 4" key="1">
    <citation type="journal article" date="2019" name="Int. J. Syst. Evol. Microbiol.">
        <title>The Global Catalogue of Microorganisms (GCM) 10K type strain sequencing project: providing services to taxonomists for standard genome sequencing and annotation.</title>
        <authorList>
            <consortium name="The Broad Institute Genomics Platform"/>
            <consortium name="The Broad Institute Genome Sequencing Center for Infectious Disease"/>
            <person name="Wu L."/>
            <person name="Ma J."/>
        </authorList>
    </citation>
    <scope>NUCLEOTIDE SEQUENCE [LARGE SCALE GENOMIC DNA]</scope>
    <source>
        <strain evidence="3 4">JCM 5052</strain>
    </source>
</reference>
<evidence type="ECO:0000259" key="2">
    <source>
        <dbReference type="Pfam" id="PF04471"/>
    </source>
</evidence>
<dbReference type="PANTHER" id="PTHR30015">
    <property type="entry name" value="MRR RESTRICTION SYSTEM PROTEIN"/>
    <property type="match status" value="1"/>
</dbReference>
<name>A0ABN1DXU5_9ACTN</name>
<dbReference type="InterPro" id="IPR052906">
    <property type="entry name" value="Type_IV_Methyl-Rstrct_Enzyme"/>
</dbReference>
<evidence type="ECO:0000313" key="4">
    <source>
        <dbReference type="Proteomes" id="UP001501576"/>
    </source>
</evidence>
<feature type="transmembrane region" description="Helical" evidence="1">
    <location>
        <begin position="21"/>
        <end position="40"/>
    </location>
</feature>
<keyword evidence="1" id="KW-0472">Membrane</keyword>
<keyword evidence="4" id="KW-1185">Reference proteome</keyword>
<accession>A0ABN1DXU5</accession>
<dbReference type="SUPFAM" id="SSF52980">
    <property type="entry name" value="Restriction endonuclease-like"/>
    <property type="match status" value="1"/>
</dbReference>
<feature type="domain" description="Restriction endonuclease type IV Mrr" evidence="2">
    <location>
        <begin position="102"/>
        <end position="214"/>
    </location>
</feature>
<dbReference type="EMBL" id="BAAABZ010000071">
    <property type="protein sequence ID" value="GAA0554533.1"/>
    <property type="molecule type" value="Genomic_DNA"/>
</dbReference>
<sequence length="223" mass="24743">MATAIRRTRSRARRRRFTTRLRRLHWGWKATGLLLTIAAIRTWTAQILTALAVTAALGLTAGAVYGRQYLQNRPHRSRPARRVRWIPRPRAAQPTDLAGYLALDPTAFEQAIADLALRDPEVYSAVRQGGANDRAADVLVSLRDGRRIVIQCKRYQPRKAVDADTVYSLNGTYAAWHHANAATIVTTSRFTQSARAFADGVGIRLVDGPGLARWTHGGTPPWA</sequence>
<evidence type="ECO:0000313" key="3">
    <source>
        <dbReference type="EMBL" id="GAA0554533.1"/>
    </source>
</evidence>
<dbReference type="Proteomes" id="UP001501576">
    <property type="component" value="Unassembled WGS sequence"/>
</dbReference>
<keyword evidence="1" id="KW-1133">Transmembrane helix</keyword>
<feature type="transmembrane region" description="Helical" evidence="1">
    <location>
        <begin position="46"/>
        <end position="66"/>
    </location>
</feature>
<dbReference type="RefSeq" id="WP_346160844.1">
    <property type="nucleotide sequence ID" value="NZ_BAAABZ010000071.1"/>
</dbReference>
<dbReference type="PANTHER" id="PTHR30015:SF6">
    <property type="entry name" value="SLL1429 PROTEIN"/>
    <property type="match status" value="1"/>
</dbReference>
<dbReference type="InterPro" id="IPR011335">
    <property type="entry name" value="Restrct_endonuc-II-like"/>
</dbReference>
<protein>
    <recommendedName>
        <fullName evidence="2">Restriction endonuclease type IV Mrr domain-containing protein</fullName>
    </recommendedName>
</protein>
<organism evidence="3 4">
    <name type="scientific">Streptomyces mordarskii</name>
    <dbReference type="NCBI Taxonomy" id="1226758"/>
    <lineage>
        <taxon>Bacteria</taxon>
        <taxon>Bacillati</taxon>
        <taxon>Actinomycetota</taxon>
        <taxon>Actinomycetes</taxon>
        <taxon>Kitasatosporales</taxon>
        <taxon>Streptomycetaceae</taxon>
        <taxon>Streptomyces</taxon>
    </lineage>
</organism>
<dbReference type="Gene3D" id="3.40.1350.10">
    <property type="match status" value="1"/>
</dbReference>
<proteinExistence type="predicted"/>
<dbReference type="InterPro" id="IPR007560">
    <property type="entry name" value="Restrct_endonuc_IV_Mrr"/>
</dbReference>
<keyword evidence="1" id="KW-0812">Transmembrane</keyword>
<evidence type="ECO:0000256" key="1">
    <source>
        <dbReference type="SAM" id="Phobius"/>
    </source>
</evidence>
<dbReference type="Pfam" id="PF04471">
    <property type="entry name" value="Mrr_cat"/>
    <property type="match status" value="1"/>
</dbReference>